<reference evidence="1" key="1">
    <citation type="submission" date="2023-03" db="EMBL/GenBank/DDBJ databases">
        <authorList>
            <person name="Shen W."/>
            <person name="Cai J."/>
        </authorList>
    </citation>
    <scope>NUCLEOTIDE SEQUENCE</scope>
    <source>
        <strain evidence="1">P82-2</strain>
    </source>
</reference>
<proteinExistence type="predicted"/>
<accession>A0AAE4HTE7</accession>
<organism evidence="1 2">
    <name type="scientific">Streptococcus parauberis</name>
    <dbReference type="NCBI Taxonomy" id="1348"/>
    <lineage>
        <taxon>Bacteria</taxon>
        <taxon>Bacillati</taxon>
        <taxon>Bacillota</taxon>
        <taxon>Bacilli</taxon>
        <taxon>Lactobacillales</taxon>
        <taxon>Streptococcaceae</taxon>
        <taxon>Streptococcus</taxon>
    </lineage>
</organism>
<dbReference type="EMBL" id="JARQAG010000001">
    <property type="protein sequence ID" value="MDT2730926.1"/>
    <property type="molecule type" value="Genomic_DNA"/>
</dbReference>
<dbReference type="AlphaFoldDB" id="A0AAE4HTE7"/>
<evidence type="ECO:0000313" key="1">
    <source>
        <dbReference type="EMBL" id="MDT2730926.1"/>
    </source>
</evidence>
<comment type="caution">
    <text evidence="1">The sequence shown here is derived from an EMBL/GenBank/DDBJ whole genome shotgun (WGS) entry which is preliminary data.</text>
</comment>
<dbReference type="Proteomes" id="UP001180515">
    <property type="component" value="Unassembled WGS sequence"/>
</dbReference>
<name>A0AAE4HTE7_9STRE</name>
<sequence length="60" mass="6994">MISGIVFSELIPLLIENIPDIKFTIIKVGSYELQKKLILKEVNKEYQSLNFFDKSLHQVQ</sequence>
<dbReference type="RefSeq" id="WP_003102939.1">
    <property type="nucleotide sequence ID" value="NZ_CP025420.1"/>
</dbReference>
<gene>
    <name evidence="1" type="ORF">P7G31_01500</name>
</gene>
<evidence type="ECO:0000313" key="2">
    <source>
        <dbReference type="Proteomes" id="UP001180515"/>
    </source>
</evidence>
<protein>
    <submittedName>
        <fullName evidence="1">Uncharacterized protein</fullName>
    </submittedName>
</protein>